<keyword evidence="1" id="KW-0132">Cell division</keyword>
<name>A0ABS2MU69_9FIRM</name>
<dbReference type="Proteomes" id="UP000767854">
    <property type="component" value="Unassembled WGS sequence"/>
</dbReference>
<protein>
    <submittedName>
        <fullName evidence="1">ABC-type ATPase involved in cell division</fullName>
    </submittedName>
</protein>
<proteinExistence type="predicted"/>
<accession>A0ABS2MU69</accession>
<sequence>MIYRFNNAGKTIIMNENELDLKDILDIQILDLKTGKIHGGS</sequence>
<dbReference type="GO" id="GO:0051301">
    <property type="term" value="P:cell division"/>
    <property type="evidence" value="ECO:0007669"/>
    <property type="project" value="UniProtKB-KW"/>
</dbReference>
<reference evidence="1 2" key="1">
    <citation type="submission" date="2021-01" db="EMBL/GenBank/DDBJ databases">
        <title>Genomic Encyclopedia of Type Strains, Phase IV (KMG-IV): sequencing the most valuable type-strain genomes for metagenomic binning, comparative biology and taxonomic classification.</title>
        <authorList>
            <person name="Goeker M."/>
        </authorList>
    </citation>
    <scope>NUCLEOTIDE SEQUENCE [LARGE SCALE GENOMIC DNA]</scope>
    <source>
        <strain evidence="1 2">DSM 24436</strain>
    </source>
</reference>
<comment type="caution">
    <text evidence="1">The sequence shown here is derived from an EMBL/GenBank/DDBJ whole genome shotgun (WGS) entry which is preliminary data.</text>
</comment>
<evidence type="ECO:0000313" key="2">
    <source>
        <dbReference type="Proteomes" id="UP000767854"/>
    </source>
</evidence>
<keyword evidence="1" id="KW-0131">Cell cycle</keyword>
<dbReference type="RefSeq" id="WP_279381218.1">
    <property type="nucleotide sequence ID" value="NZ_JAFBDT010000042.1"/>
</dbReference>
<keyword evidence="2" id="KW-1185">Reference proteome</keyword>
<organism evidence="1 2">
    <name type="scientific">Fusibacter tunisiensis</name>
    <dbReference type="NCBI Taxonomy" id="1008308"/>
    <lineage>
        <taxon>Bacteria</taxon>
        <taxon>Bacillati</taxon>
        <taxon>Bacillota</taxon>
        <taxon>Clostridia</taxon>
        <taxon>Eubacteriales</taxon>
        <taxon>Eubacteriales Family XII. Incertae Sedis</taxon>
        <taxon>Fusibacter</taxon>
    </lineage>
</organism>
<gene>
    <name evidence="1" type="ORF">JOC49_002548</name>
</gene>
<dbReference type="EMBL" id="JAFBDT010000042">
    <property type="protein sequence ID" value="MBM7562974.1"/>
    <property type="molecule type" value="Genomic_DNA"/>
</dbReference>
<evidence type="ECO:0000313" key="1">
    <source>
        <dbReference type="EMBL" id="MBM7562974.1"/>
    </source>
</evidence>